<dbReference type="InterPro" id="IPR055414">
    <property type="entry name" value="LRR_R13L4/SHOC2-like"/>
</dbReference>
<reference evidence="4 5" key="1">
    <citation type="journal article" date="2018" name="Nat. Ecol. Evol.">
        <title>Shark genomes provide insights into elasmobranch evolution and the origin of vertebrates.</title>
        <authorList>
            <person name="Hara Y"/>
            <person name="Yamaguchi K"/>
            <person name="Onimaru K"/>
            <person name="Kadota M"/>
            <person name="Koyanagi M"/>
            <person name="Keeley SD"/>
            <person name="Tatsumi K"/>
            <person name="Tanaka K"/>
            <person name="Motone F"/>
            <person name="Kageyama Y"/>
            <person name="Nozu R"/>
            <person name="Adachi N"/>
            <person name="Nishimura O"/>
            <person name="Nakagawa R"/>
            <person name="Tanegashima C"/>
            <person name="Kiyatake I"/>
            <person name="Matsumoto R"/>
            <person name="Murakumo K"/>
            <person name="Nishida K"/>
            <person name="Terakita A"/>
            <person name="Kuratani S"/>
            <person name="Sato K"/>
            <person name="Hyodo S Kuraku.S."/>
        </authorList>
    </citation>
    <scope>NUCLEOTIDE SEQUENCE [LARGE SCALE GENOMIC DNA]</scope>
</reference>
<dbReference type="PANTHER" id="PTHR48051:SF42">
    <property type="entry name" value="LEUCINE-RICH REPEAT-CONTAINING PROTEIN 18-LIKE"/>
    <property type="match status" value="1"/>
</dbReference>
<sequence length="282" mass="32601">MNCAHILYVDLSKWIPPHEASSKRKMPKRKGGAQGKKITLKMAKNSMKITVDGKRRLDLSNMGIATFPRCILKLSDIEEIDLSRNLIKKIPDFINKFPKLRYLDFHTNKIERIPDTLCQLELLYYLDLSNNKLTTDGLPADLTQLKNLRILNLGLNSVEMIPTTLGTLKELKELGLFDNRITYMPEKITKLPKLKKLTVMRNPFTLPPVPVEPIETIDRIENLYLARKDMLCRPCLKKCLRERDRWSKVKNIAEMEEEPDFSGLISPNSVAKQDEGLWRINE</sequence>
<name>A0A401PCU4_SCYTO</name>
<accession>A0A401PCU4</accession>
<proteinExistence type="predicted"/>
<evidence type="ECO:0000259" key="3">
    <source>
        <dbReference type="Pfam" id="PF23598"/>
    </source>
</evidence>
<feature type="domain" description="Disease resistance R13L4/SHOC-2-like LRR" evidence="3">
    <location>
        <begin position="94"/>
        <end position="200"/>
    </location>
</feature>
<dbReference type="InterPro" id="IPR001611">
    <property type="entry name" value="Leu-rich_rpt"/>
</dbReference>
<dbReference type="PANTHER" id="PTHR48051">
    <property type="match status" value="1"/>
</dbReference>
<evidence type="ECO:0000313" key="4">
    <source>
        <dbReference type="EMBL" id="GCB70944.1"/>
    </source>
</evidence>
<evidence type="ECO:0000256" key="1">
    <source>
        <dbReference type="ARBA" id="ARBA00022614"/>
    </source>
</evidence>
<gene>
    <name evidence="4" type="ORF">scyTo_0001415</name>
</gene>
<dbReference type="InterPro" id="IPR050216">
    <property type="entry name" value="LRR_domain-containing"/>
</dbReference>
<keyword evidence="2" id="KW-0677">Repeat</keyword>
<dbReference type="Proteomes" id="UP000288216">
    <property type="component" value="Unassembled WGS sequence"/>
</dbReference>
<protein>
    <recommendedName>
        <fullName evidence="3">Disease resistance R13L4/SHOC-2-like LRR domain-containing protein</fullName>
    </recommendedName>
</protein>
<evidence type="ECO:0000256" key="2">
    <source>
        <dbReference type="ARBA" id="ARBA00022737"/>
    </source>
</evidence>
<dbReference type="InterPro" id="IPR003591">
    <property type="entry name" value="Leu-rich_rpt_typical-subtyp"/>
</dbReference>
<dbReference type="Gene3D" id="3.80.10.10">
    <property type="entry name" value="Ribonuclease Inhibitor"/>
    <property type="match status" value="1"/>
</dbReference>
<dbReference type="OMA" id="WIPPHEA"/>
<evidence type="ECO:0000313" key="5">
    <source>
        <dbReference type="Proteomes" id="UP000288216"/>
    </source>
</evidence>
<organism evidence="4 5">
    <name type="scientific">Scyliorhinus torazame</name>
    <name type="common">Cloudy catshark</name>
    <name type="synonym">Catulus torazame</name>
    <dbReference type="NCBI Taxonomy" id="75743"/>
    <lineage>
        <taxon>Eukaryota</taxon>
        <taxon>Metazoa</taxon>
        <taxon>Chordata</taxon>
        <taxon>Craniata</taxon>
        <taxon>Vertebrata</taxon>
        <taxon>Chondrichthyes</taxon>
        <taxon>Elasmobranchii</taxon>
        <taxon>Galeomorphii</taxon>
        <taxon>Galeoidea</taxon>
        <taxon>Carcharhiniformes</taxon>
        <taxon>Scyliorhinidae</taxon>
        <taxon>Scyliorhinus</taxon>
    </lineage>
</organism>
<dbReference type="Pfam" id="PF23598">
    <property type="entry name" value="LRR_14"/>
    <property type="match status" value="1"/>
</dbReference>
<keyword evidence="5" id="KW-1185">Reference proteome</keyword>
<comment type="caution">
    <text evidence="4">The sequence shown here is derived from an EMBL/GenBank/DDBJ whole genome shotgun (WGS) entry which is preliminary data.</text>
</comment>
<dbReference type="InterPro" id="IPR032675">
    <property type="entry name" value="LRR_dom_sf"/>
</dbReference>
<dbReference type="SUPFAM" id="SSF52058">
    <property type="entry name" value="L domain-like"/>
    <property type="match status" value="1"/>
</dbReference>
<keyword evidence="1" id="KW-0433">Leucine-rich repeat</keyword>
<dbReference type="EMBL" id="BFAA01000317">
    <property type="protein sequence ID" value="GCB70944.1"/>
    <property type="molecule type" value="Genomic_DNA"/>
</dbReference>
<dbReference type="OrthoDB" id="676979at2759"/>
<dbReference type="GO" id="GO:0005737">
    <property type="term" value="C:cytoplasm"/>
    <property type="evidence" value="ECO:0007669"/>
    <property type="project" value="TreeGrafter"/>
</dbReference>
<dbReference type="PROSITE" id="PS51450">
    <property type="entry name" value="LRR"/>
    <property type="match status" value="1"/>
</dbReference>
<dbReference type="STRING" id="75743.A0A401PCU4"/>
<dbReference type="AlphaFoldDB" id="A0A401PCU4"/>
<dbReference type="SMART" id="SM00369">
    <property type="entry name" value="LRR_TYP"/>
    <property type="match status" value="4"/>
</dbReference>